<dbReference type="Gramene" id="EFJ34603">
    <property type="protein sequence ID" value="EFJ34603"/>
    <property type="gene ID" value="SELMODRAFT_81931"/>
</dbReference>
<evidence type="ECO:0000256" key="4">
    <source>
        <dbReference type="RuleBase" id="RU361262"/>
    </source>
</evidence>
<evidence type="ECO:0000256" key="1">
    <source>
        <dbReference type="ARBA" id="ARBA00010240"/>
    </source>
</evidence>
<reference evidence="6 7" key="1">
    <citation type="journal article" date="2011" name="Science">
        <title>The Selaginella genome identifies genetic changes associated with the evolution of vascular plants.</title>
        <authorList>
            <person name="Banks J.A."/>
            <person name="Nishiyama T."/>
            <person name="Hasebe M."/>
            <person name="Bowman J.L."/>
            <person name="Gribskov M."/>
            <person name="dePamphilis C."/>
            <person name="Albert V.A."/>
            <person name="Aono N."/>
            <person name="Aoyama T."/>
            <person name="Ambrose B.A."/>
            <person name="Ashton N.W."/>
            <person name="Axtell M.J."/>
            <person name="Barker E."/>
            <person name="Barker M.S."/>
            <person name="Bennetzen J.L."/>
            <person name="Bonawitz N.D."/>
            <person name="Chapple C."/>
            <person name="Cheng C."/>
            <person name="Correa L.G."/>
            <person name="Dacre M."/>
            <person name="DeBarry J."/>
            <person name="Dreyer I."/>
            <person name="Elias M."/>
            <person name="Engstrom E.M."/>
            <person name="Estelle M."/>
            <person name="Feng L."/>
            <person name="Finet C."/>
            <person name="Floyd S.K."/>
            <person name="Frommer W.B."/>
            <person name="Fujita T."/>
            <person name="Gramzow L."/>
            <person name="Gutensohn M."/>
            <person name="Harholt J."/>
            <person name="Hattori M."/>
            <person name="Heyl A."/>
            <person name="Hirai T."/>
            <person name="Hiwatashi Y."/>
            <person name="Ishikawa M."/>
            <person name="Iwata M."/>
            <person name="Karol K.G."/>
            <person name="Koehler B."/>
            <person name="Kolukisaoglu U."/>
            <person name="Kubo M."/>
            <person name="Kurata T."/>
            <person name="Lalonde S."/>
            <person name="Li K."/>
            <person name="Li Y."/>
            <person name="Litt A."/>
            <person name="Lyons E."/>
            <person name="Manning G."/>
            <person name="Maruyama T."/>
            <person name="Michael T.P."/>
            <person name="Mikami K."/>
            <person name="Miyazaki S."/>
            <person name="Morinaga S."/>
            <person name="Murata T."/>
            <person name="Mueller-Roeber B."/>
            <person name="Nelson D.R."/>
            <person name="Obara M."/>
            <person name="Oguri Y."/>
            <person name="Olmstead R.G."/>
            <person name="Onodera N."/>
            <person name="Petersen B.L."/>
            <person name="Pils B."/>
            <person name="Prigge M."/>
            <person name="Rensing S.A."/>
            <person name="Riano-Pachon D.M."/>
            <person name="Roberts A.W."/>
            <person name="Sato Y."/>
            <person name="Scheller H.V."/>
            <person name="Schulz B."/>
            <person name="Schulz C."/>
            <person name="Shakirov E.V."/>
            <person name="Shibagaki N."/>
            <person name="Shinohara N."/>
            <person name="Shippen D.E."/>
            <person name="Soerensen I."/>
            <person name="Sotooka R."/>
            <person name="Sugimoto N."/>
            <person name="Sugita M."/>
            <person name="Sumikawa N."/>
            <person name="Tanurdzic M."/>
            <person name="Theissen G."/>
            <person name="Ulvskov P."/>
            <person name="Wakazuki S."/>
            <person name="Weng J.K."/>
            <person name="Willats W.W."/>
            <person name="Wipf D."/>
            <person name="Wolf P.G."/>
            <person name="Yang L."/>
            <person name="Zimmer A.D."/>
            <person name="Zhu Q."/>
            <person name="Mitros T."/>
            <person name="Hellsten U."/>
            <person name="Loque D."/>
            <person name="Otillar R."/>
            <person name="Salamov A."/>
            <person name="Schmutz J."/>
            <person name="Shapiro H."/>
            <person name="Lindquist E."/>
            <person name="Lucas S."/>
            <person name="Rokhsar D."/>
            <person name="Grigoriev I.V."/>
        </authorList>
    </citation>
    <scope>NUCLEOTIDE SEQUENCE [LARGE SCALE GENOMIC DNA]</scope>
</reference>
<evidence type="ECO:0000259" key="5">
    <source>
        <dbReference type="PROSITE" id="PS51635"/>
    </source>
</evidence>
<keyword evidence="3 4" id="KW-0378">Hydrolase</keyword>
<feature type="domain" description="PNPLA" evidence="5">
    <location>
        <begin position="11"/>
        <end position="207"/>
    </location>
</feature>
<dbReference type="PANTHER" id="PTHR32176">
    <property type="entry name" value="XYLOSE ISOMERASE"/>
    <property type="match status" value="1"/>
</dbReference>
<dbReference type="InterPro" id="IPR002641">
    <property type="entry name" value="PNPLA_dom"/>
</dbReference>
<evidence type="ECO:0000313" key="7">
    <source>
        <dbReference type="Proteomes" id="UP000001514"/>
    </source>
</evidence>
<protein>
    <recommendedName>
        <fullName evidence="4">Patatin</fullName>
        <ecNumber evidence="4">3.1.1.-</ecNumber>
    </recommendedName>
</protein>
<dbReference type="GO" id="GO:0016042">
    <property type="term" value="P:lipid catabolic process"/>
    <property type="evidence" value="ECO:0007669"/>
    <property type="project" value="UniProtKB-UniRule"/>
</dbReference>
<sequence length="376" mass="41186">METSRRRKCVLSIDGGGVRGVIPATILEYLEECLQELDGPSARLADYFDTIAGASTGGIIAAMLGTPGKDNRPRFTAKEVTGFYFANAQKIFPQYFLKSAAGFFGPKYSEKPLESLLREYIGDLKMGNTLAPLVIPTFDTKLQQPVLFATSEAKTNETKNAFLRDVVRGTTAAPTYLPPKYFKMPTGQEFNLVDGGLAANNPTFIAIVQALKDSQAQDPGLVGTKLLEKFEDLLVISLGCGNQTVSYTAKEIATWGPLGWVVHQNGAPIINIFSNASSDMVDHTISSLFRLGVCEQNFLRIQTSELEGSISEVDNSSLENLKKLVTVGKGLLKQRVQMVNLETGAYEIIANRTETNQEAIKRMATWLSQNRKDKIP</sequence>
<gene>
    <name evidence="6" type="ORF">SELMODRAFT_81931</name>
</gene>
<dbReference type="EC" id="3.1.1.-" evidence="4"/>
<dbReference type="Proteomes" id="UP000001514">
    <property type="component" value="Unassembled WGS sequence"/>
</dbReference>
<dbReference type="InParanoid" id="D8R0L9"/>
<comment type="domain">
    <text evidence="4">The nitrogen atoms of the two glycine residues in the GGXR motif define the oxyanion hole, and stabilize the oxyanion that forms during the nucleophilic attack by the catalytic serine during substrate cleavage.</text>
</comment>
<feature type="active site" description="Proton acceptor" evidence="3">
    <location>
        <position position="194"/>
    </location>
</feature>
<comment type="function">
    <text evidence="4">Lipolytic acyl hydrolase (LAH).</text>
</comment>
<feature type="short sequence motif" description="GXSXG" evidence="3">
    <location>
        <begin position="53"/>
        <end position="57"/>
    </location>
</feature>
<feature type="short sequence motif" description="GXGXXG" evidence="3">
    <location>
        <begin position="15"/>
        <end position="20"/>
    </location>
</feature>
<dbReference type="eggNOG" id="KOG0513">
    <property type="taxonomic scope" value="Eukaryota"/>
</dbReference>
<accession>D8R0L9</accession>
<dbReference type="PROSITE" id="PS51635">
    <property type="entry name" value="PNPLA"/>
    <property type="match status" value="1"/>
</dbReference>
<keyword evidence="2 3" id="KW-0443">Lipid metabolism</keyword>
<organism evidence="7">
    <name type="scientific">Selaginella moellendorffii</name>
    <name type="common">Spikemoss</name>
    <dbReference type="NCBI Taxonomy" id="88036"/>
    <lineage>
        <taxon>Eukaryota</taxon>
        <taxon>Viridiplantae</taxon>
        <taxon>Streptophyta</taxon>
        <taxon>Embryophyta</taxon>
        <taxon>Tracheophyta</taxon>
        <taxon>Lycopodiopsida</taxon>
        <taxon>Selaginellales</taxon>
        <taxon>Selaginellaceae</taxon>
        <taxon>Selaginella</taxon>
    </lineage>
</organism>
<comment type="similarity">
    <text evidence="1 4">Belongs to the patatin family.</text>
</comment>
<dbReference type="KEGG" id="smo:SELMODRAFT_81931"/>
<keyword evidence="3 4" id="KW-0442">Lipid degradation</keyword>
<dbReference type="OMA" id="RRHANHY"/>
<evidence type="ECO:0000256" key="3">
    <source>
        <dbReference type="PROSITE-ProRule" id="PRU01161"/>
    </source>
</evidence>
<feature type="short sequence motif" description="DGA/G" evidence="3">
    <location>
        <begin position="194"/>
        <end position="196"/>
    </location>
</feature>
<feature type="active site" description="Nucleophile" evidence="3">
    <location>
        <position position="55"/>
    </location>
</feature>
<dbReference type="AlphaFoldDB" id="D8R0L9"/>
<dbReference type="InterPro" id="IPR016035">
    <property type="entry name" value="Acyl_Trfase/lysoPLipase"/>
</dbReference>
<dbReference type="Gene3D" id="3.40.1090.10">
    <property type="entry name" value="Cytosolic phospholipase A2 catalytic domain"/>
    <property type="match status" value="1"/>
</dbReference>
<dbReference type="EMBL" id="GL377569">
    <property type="protein sequence ID" value="EFJ34603.1"/>
    <property type="molecule type" value="Genomic_DNA"/>
</dbReference>
<proteinExistence type="inferred from homology"/>
<dbReference type="PANTHER" id="PTHR32176:SF92">
    <property type="entry name" value="XYLOSE ISOMERASE"/>
    <property type="match status" value="1"/>
</dbReference>
<dbReference type="OrthoDB" id="1658288at2759"/>
<evidence type="ECO:0000313" key="6">
    <source>
        <dbReference type="EMBL" id="EFJ34603.1"/>
    </source>
</evidence>
<evidence type="ECO:0000256" key="2">
    <source>
        <dbReference type="ARBA" id="ARBA00023098"/>
    </source>
</evidence>
<name>D8R0L9_SELML</name>
<dbReference type="GO" id="GO:0004620">
    <property type="term" value="F:phospholipase activity"/>
    <property type="evidence" value="ECO:0000318"/>
    <property type="project" value="GO_Central"/>
</dbReference>
<dbReference type="HOGENOM" id="CLU_000288_144_0_1"/>
<dbReference type="GO" id="GO:0047372">
    <property type="term" value="F:monoacylglycerol lipase activity"/>
    <property type="evidence" value="ECO:0000318"/>
    <property type="project" value="GO_Central"/>
</dbReference>
<dbReference type="SUPFAM" id="SSF52151">
    <property type="entry name" value="FabD/lysophospholipase-like"/>
    <property type="match status" value="1"/>
</dbReference>
<keyword evidence="7" id="KW-1185">Reference proteome</keyword>
<dbReference type="Pfam" id="PF01734">
    <property type="entry name" value="Patatin"/>
    <property type="match status" value="1"/>
</dbReference>
<dbReference type="FunCoup" id="D8R0L9">
    <property type="interactions" value="562"/>
</dbReference>